<evidence type="ECO:0008006" key="4">
    <source>
        <dbReference type="Google" id="ProtNLM"/>
    </source>
</evidence>
<accession>X1H6K7</accession>
<evidence type="ECO:0000256" key="2">
    <source>
        <dbReference type="ARBA" id="ARBA00023134"/>
    </source>
</evidence>
<dbReference type="InterPro" id="IPR006762">
    <property type="entry name" value="Gtr1_RagA"/>
</dbReference>
<dbReference type="Pfam" id="PF04670">
    <property type="entry name" value="Gtr1_RagA"/>
    <property type="match status" value="1"/>
</dbReference>
<evidence type="ECO:0000313" key="3">
    <source>
        <dbReference type="EMBL" id="GAH52720.1"/>
    </source>
</evidence>
<dbReference type="AlphaFoldDB" id="X1H6K7"/>
<dbReference type="GO" id="GO:0009267">
    <property type="term" value="P:cellular response to starvation"/>
    <property type="evidence" value="ECO:0007669"/>
    <property type="project" value="TreeGrafter"/>
</dbReference>
<dbReference type="GO" id="GO:0005764">
    <property type="term" value="C:lysosome"/>
    <property type="evidence" value="ECO:0007669"/>
    <property type="project" value="TreeGrafter"/>
</dbReference>
<evidence type="ECO:0000256" key="1">
    <source>
        <dbReference type="ARBA" id="ARBA00022741"/>
    </source>
</evidence>
<dbReference type="Gene3D" id="3.40.50.300">
    <property type="entry name" value="P-loop containing nucleotide triphosphate hydrolases"/>
    <property type="match status" value="1"/>
</dbReference>
<dbReference type="PANTHER" id="PTHR11259">
    <property type="entry name" value="RAS-RELATED GTP BINDING RAG/GTR YEAST"/>
    <property type="match status" value="1"/>
</dbReference>
<dbReference type="GO" id="GO:0005634">
    <property type="term" value="C:nucleus"/>
    <property type="evidence" value="ECO:0007669"/>
    <property type="project" value="TreeGrafter"/>
</dbReference>
<dbReference type="PROSITE" id="PS51417">
    <property type="entry name" value="ARF"/>
    <property type="match status" value="1"/>
</dbReference>
<dbReference type="GO" id="GO:0010507">
    <property type="term" value="P:negative regulation of autophagy"/>
    <property type="evidence" value="ECO:0007669"/>
    <property type="project" value="TreeGrafter"/>
</dbReference>
<feature type="non-terminal residue" evidence="3">
    <location>
        <position position="1"/>
    </location>
</feature>
<dbReference type="GO" id="GO:1990131">
    <property type="term" value="C:Gtr1-Gtr2 GTPase complex"/>
    <property type="evidence" value="ECO:0007669"/>
    <property type="project" value="TreeGrafter"/>
</dbReference>
<dbReference type="GO" id="GO:0003924">
    <property type="term" value="F:GTPase activity"/>
    <property type="evidence" value="ECO:0007669"/>
    <property type="project" value="TreeGrafter"/>
</dbReference>
<keyword evidence="1" id="KW-0547">Nucleotide-binding</keyword>
<comment type="caution">
    <text evidence="3">The sequence shown here is derived from an EMBL/GenBank/DDBJ whole genome shotgun (WGS) entry which is preliminary data.</text>
</comment>
<feature type="non-terminal residue" evidence="3">
    <location>
        <position position="281"/>
    </location>
</feature>
<dbReference type="GO" id="GO:0005525">
    <property type="term" value="F:GTP binding"/>
    <property type="evidence" value="ECO:0007669"/>
    <property type="project" value="UniProtKB-KW"/>
</dbReference>
<name>X1H6K7_9ZZZZ</name>
<sequence>YNNKTVLTVRIMYSGTSELESKIVVLGLSQSGKTSIRQVVFEGFAPEATSMNPATVRINRKLFNLAGSAINLFDVGGQSNYLNEVFEQYKERTFSDTKALIFVIDISDASNIMRSKYYFDLTIEATKELSKDARIYVFAHKMDVVPPNKREPVLQSIKDIFEIENFPNAEIIGTSIFEETIWDAMQTVLAYVYPKDDNKSVKIKETFQQQDLVFIALSTAQGLMLYSQPERYAGYNFIKLKNDLAKMFSPTLVLDHVIFSFEENRIYMKEIDEDLVLTTVF</sequence>
<protein>
    <recommendedName>
        <fullName evidence="4">GTP-binding protein</fullName>
    </recommendedName>
</protein>
<dbReference type="EMBL" id="BARU01022085">
    <property type="protein sequence ID" value="GAH52720.1"/>
    <property type="molecule type" value="Genomic_DNA"/>
</dbReference>
<dbReference type="PANTHER" id="PTHR11259:SF2">
    <property type="entry name" value="GH16429P"/>
    <property type="match status" value="1"/>
</dbReference>
<dbReference type="SUPFAM" id="SSF52540">
    <property type="entry name" value="P-loop containing nucleoside triphosphate hydrolases"/>
    <property type="match status" value="1"/>
</dbReference>
<proteinExistence type="predicted"/>
<dbReference type="InterPro" id="IPR027417">
    <property type="entry name" value="P-loop_NTPase"/>
</dbReference>
<keyword evidence="2" id="KW-0342">GTP-binding</keyword>
<dbReference type="GO" id="GO:1904263">
    <property type="term" value="P:positive regulation of TORC1 signaling"/>
    <property type="evidence" value="ECO:0007669"/>
    <property type="project" value="TreeGrafter"/>
</dbReference>
<organism evidence="3">
    <name type="scientific">marine sediment metagenome</name>
    <dbReference type="NCBI Taxonomy" id="412755"/>
    <lineage>
        <taxon>unclassified sequences</taxon>
        <taxon>metagenomes</taxon>
        <taxon>ecological metagenomes</taxon>
    </lineage>
</organism>
<gene>
    <name evidence="3" type="ORF">S03H2_36030</name>
</gene>
<reference evidence="3" key="1">
    <citation type="journal article" date="2014" name="Front. Microbiol.">
        <title>High frequency of phylogenetically diverse reductive dehalogenase-homologous genes in deep subseafloor sedimentary metagenomes.</title>
        <authorList>
            <person name="Kawai M."/>
            <person name="Futagami T."/>
            <person name="Toyoda A."/>
            <person name="Takaki Y."/>
            <person name="Nishi S."/>
            <person name="Hori S."/>
            <person name="Arai W."/>
            <person name="Tsubouchi T."/>
            <person name="Morono Y."/>
            <person name="Uchiyama I."/>
            <person name="Ito T."/>
            <person name="Fujiyama A."/>
            <person name="Inagaki F."/>
            <person name="Takami H."/>
        </authorList>
    </citation>
    <scope>NUCLEOTIDE SEQUENCE</scope>
    <source>
        <strain evidence="3">Expedition CK06-06</strain>
    </source>
</reference>